<evidence type="ECO:0000256" key="1">
    <source>
        <dbReference type="ARBA" id="ARBA00022536"/>
    </source>
</evidence>
<evidence type="ECO:0000313" key="9">
    <source>
        <dbReference type="Proteomes" id="UP001054837"/>
    </source>
</evidence>
<dbReference type="Gene3D" id="2.120.10.30">
    <property type="entry name" value="TolB, C-terminal domain"/>
    <property type="match status" value="3"/>
</dbReference>
<dbReference type="PANTHER" id="PTHR11219:SF72">
    <property type="entry name" value="TENEURIN-M"/>
    <property type="match status" value="1"/>
</dbReference>
<dbReference type="InterPro" id="IPR051216">
    <property type="entry name" value="Teneurin"/>
</dbReference>
<keyword evidence="3" id="KW-1015">Disulfide bond</keyword>
<dbReference type="InterPro" id="IPR008969">
    <property type="entry name" value="CarboxyPept-like_regulatory"/>
</dbReference>
<organism evidence="8 9">
    <name type="scientific">Caerostris darwini</name>
    <dbReference type="NCBI Taxonomy" id="1538125"/>
    <lineage>
        <taxon>Eukaryota</taxon>
        <taxon>Metazoa</taxon>
        <taxon>Ecdysozoa</taxon>
        <taxon>Arthropoda</taxon>
        <taxon>Chelicerata</taxon>
        <taxon>Arachnida</taxon>
        <taxon>Araneae</taxon>
        <taxon>Araneomorphae</taxon>
        <taxon>Entelegynae</taxon>
        <taxon>Araneoidea</taxon>
        <taxon>Araneidae</taxon>
        <taxon>Caerostris</taxon>
    </lineage>
</organism>
<dbReference type="Pfam" id="PF25021">
    <property type="entry name" value="TEN_NHL"/>
    <property type="match status" value="1"/>
</dbReference>
<dbReference type="Pfam" id="PF25020">
    <property type="entry name" value="TTR_TEN1-4"/>
    <property type="match status" value="1"/>
</dbReference>
<keyword evidence="1" id="KW-0245">EGF-like domain</keyword>
<keyword evidence="9" id="KW-1185">Reference proteome</keyword>
<dbReference type="InterPro" id="IPR011042">
    <property type="entry name" value="6-blade_b-propeller_TolB-like"/>
</dbReference>
<feature type="domain" description="Teneurin-like YD-shell" evidence="7">
    <location>
        <begin position="663"/>
        <end position="931"/>
    </location>
</feature>
<accession>A0AAV4P1S2</accession>
<dbReference type="SUPFAM" id="SSF49464">
    <property type="entry name" value="Carboxypeptidase regulatory domain-like"/>
    <property type="match status" value="1"/>
</dbReference>
<dbReference type="SUPFAM" id="SSF101898">
    <property type="entry name" value="NHL repeat"/>
    <property type="match status" value="1"/>
</dbReference>
<dbReference type="Pfam" id="PF24329">
    <property type="entry name" value="FN-plug_TEN1-4"/>
    <property type="match status" value="1"/>
</dbReference>
<evidence type="ECO:0000259" key="6">
    <source>
        <dbReference type="Pfam" id="PF25021"/>
    </source>
</evidence>
<evidence type="ECO:0000259" key="5">
    <source>
        <dbReference type="Pfam" id="PF25020"/>
    </source>
</evidence>
<dbReference type="InterPro" id="IPR056823">
    <property type="entry name" value="TEN-like_YD-shell"/>
</dbReference>
<dbReference type="Proteomes" id="UP001054837">
    <property type="component" value="Unassembled WGS sequence"/>
</dbReference>
<feature type="domain" description="Teneurin TTR-like" evidence="5">
    <location>
        <begin position="7"/>
        <end position="91"/>
    </location>
</feature>
<reference evidence="8 9" key="1">
    <citation type="submission" date="2021-06" db="EMBL/GenBank/DDBJ databases">
        <title>Caerostris darwini draft genome.</title>
        <authorList>
            <person name="Kono N."/>
            <person name="Arakawa K."/>
        </authorList>
    </citation>
    <scope>NUCLEOTIDE SEQUENCE [LARGE SCALE GENOMIC DNA]</scope>
</reference>
<dbReference type="EMBL" id="BPLQ01002197">
    <property type="protein sequence ID" value="GIX89711.1"/>
    <property type="molecule type" value="Genomic_DNA"/>
</dbReference>
<keyword evidence="2" id="KW-0677">Repeat</keyword>
<proteinExistence type="predicted"/>
<dbReference type="InterPro" id="IPR057627">
    <property type="entry name" value="FN-plug_TEN1-4"/>
</dbReference>
<dbReference type="InterPro" id="IPR056820">
    <property type="entry name" value="TEN_TTR-like"/>
</dbReference>
<sequence>MFWNRYKKSRTSVIRGQVIGPTGSGIVGVRVGIDPSSKTGSILTQESGWFDLLVNGGGAVKLHFQREPFLPQSVTVMVPWNEIVVVDKITLQLQDRRQKSQEEDSKTATCPDHDYDTMKPVVLATWKHGFQGGCPERSSVLAESQVIQESLLIPGTNLHLVYHSSRAGGYLSTIQLQLTPDTVPADLVLIHLRISIEGILFEKLFEADPAVKYTYAWNRRNVYRQKVYGVATATVFVGYEYRSCPKIIWEVQTTQVSGHDMSVSDIGGWNLDIHHKYNFHEGILQKGDGNNIYLKNKPKLLLTTMGDGQQRPLQCQRCNGLAKAQRLLAPVALASGPDGTIYVGDFNLIRKITPDGQVATVVELSPAQVSYSYHLTVGPVDGHLYISDPEQHQILRTISISESAGTKNNTEAVVGSGEKCLPRDKDQCGDGRSAKDARLAYPKGIAITKDGEIYIADGTNIRFVDTKGIIHTLIGDYFHKSWRPIPCYVTLSLSQVNLRWPTELSINPLDGSLHILDDHLVLRVTPDNRLKVVVGRPLQCPSDPREKSDLATDVYLESPQGIAFAPNGDLYIAESDSQTVNRVRVVGSDGRISRFAGAESKCSCLEETCSCFDEEHVLAATTKLSTISSITVSPNGLLHICDQGNLRIRSVTASLPQLNDLSEYNIYSPESQEIYVFNRHGQHIATRNTISGKDVYTFSYNVNTSFGKLSTVTDAAGNKIYILRDYNNQVNTIENTQGGKCRLEVSRMMMLQSFTTPSNFKTVFDYHGSTGLLRSKEDSTGRSYLYNFDEYGRLTEAISPSGQVIRLEYNLSLKGASVTITRDDRDPVSLLIKGSDVTMKIGSTEERITQHPDGSLSIIQRDSSKLDVETVPNPVLSNSNPVSGEMFPVPSRMRMAFSDDNVQYLEWHYFVHADGKNGNRRITRVGRKFKVAWKNGESNITQFLYTNPKDTKQVTHVHVKNFKVTYSLFYDTNGHLIYVEDTLNNKYFIASDHLGSPVVVFDSNGKIVKKVFRSPFGETVSDTNPDFLLYIDYWGGIRDPFTGLIFFEGRAYQPEVALWLSPRWEEVARVLHAPYNIHMYRFKNNDPLSPGTVDKDLMMGLPKWLSSFGYNMDYYLQSPFSRRTAMPSRATMRQSLPVISGLSCTAEVVTKHFAGLSAAPLSTAKYQSELQAQFANLPSVLGDGLLMSTSQGRAYVHVLSDASPILRDVMTEVLNDTAFVDVRFSLNGQDSFYLVQTDQKRVQEDWDQLQRLGTMFNVTMHAGDTHVDLRLRSPALLLNIRYGGKNFF</sequence>
<evidence type="ECO:0000259" key="4">
    <source>
        <dbReference type="Pfam" id="PF24329"/>
    </source>
</evidence>
<gene>
    <name evidence="8" type="primary">Ten-m</name>
    <name evidence="8" type="ORF">CDAR_245071</name>
</gene>
<dbReference type="InterPro" id="IPR056822">
    <property type="entry name" value="TEN_NHL"/>
</dbReference>
<evidence type="ECO:0000256" key="2">
    <source>
        <dbReference type="ARBA" id="ARBA00022737"/>
    </source>
</evidence>
<comment type="caution">
    <text evidence="8">The sequence shown here is derived from an EMBL/GenBank/DDBJ whole genome shotgun (WGS) entry which is preliminary data.</text>
</comment>
<evidence type="ECO:0000256" key="3">
    <source>
        <dbReference type="ARBA" id="ARBA00023157"/>
    </source>
</evidence>
<evidence type="ECO:0000259" key="7">
    <source>
        <dbReference type="Pfam" id="PF25023"/>
    </source>
</evidence>
<dbReference type="FunFam" id="2.180.10.10:FF:000008">
    <property type="entry name" value="Odz, odd Oz/ten-m homolog"/>
    <property type="match status" value="1"/>
</dbReference>
<dbReference type="Gene3D" id="2.180.10.10">
    <property type="entry name" value="RHS repeat-associated core"/>
    <property type="match status" value="2"/>
</dbReference>
<dbReference type="GO" id="GO:0008045">
    <property type="term" value="P:motor neuron axon guidance"/>
    <property type="evidence" value="ECO:0007669"/>
    <property type="project" value="TreeGrafter"/>
</dbReference>
<feature type="domain" description="Teneurin NHL" evidence="6">
    <location>
        <begin position="298"/>
        <end position="651"/>
    </location>
</feature>
<protein>
    <submittedName>
        <fullName evidence="8">Teneurin-m</fullName>
    </submittedName>
</protein>
<dbReference type="PANTHER" id="PTHR11219">
    <property type="entry name" value="TENEURIN AND N-ACETYLGLUCOSAMINE-1-PHOSPHODIESTER ALPHA-N-ACETYLGLUCOSAMINIDASE"/>
    <property type="match status" value="1"/>
</dbReference>
<feature type="domain" description="Teneurin 1-4-like FN-plug" evidence="4">
    <location>
        <begin position="175"/>
        <end position="254"/>
    </location>
</feature>
<evidence type="ECO:0000313" key="8">
    <source>
        <dbReference type="EMBL" id="GIX89711.1"/>
    </source>
</evidence>
<name>A0AAV4P1S2_9ARAC</name>
<dbReference type="Pfam" id="PF25023">
    <property type="entry name" value="TEN_YD-shell"/>
    <property type="match status" value="2"/>
</dbReference>
<feature type="domain" description="Teneurin-like YD-shell" evidence="7">
    <location>
        <begin position="934"/>
        <end position="1087"/>
    </location>
</feature>